<proteinExistence type="predicted"/>
<organism evidence="2 3">
    <name type="scientific">Chryseobacterium scophthalmum</name>
    <dbReference type="NCBI Taxonomy" id="59733"/>
    <lineage>
        <taxon>Bacteria</taxon>
        <taxon>Pseudomonadati</taxon>
        <taxon>Bacteroidota</taxon>
        <taxon>Flavobacteriia</taxon>
        <taxon>Flavobacteriales</taxon>
        <taxon>Weeksellaceae</taxon>
        <taxon>Chryseobacterium group</taxon>
        <taxon>Chryseobacterium</taxon>
    </lineage>
</organism>
<dbReference type="AlphaFoldDB" id="A0A1N6I9C0"/>
<dbReference type="STRING" id="59733.SAMN05421769_3175"/>
<sequence>MKYINRLFFKVTFLSVFLLLVNVKAQTTFKVNAPFAIFGMINLAIEKPVSKKISLQAEGFISPWKSFHGKNLQIYMGTLEGRYYFDEVLKKWYIGAYGSIAAFDLQKWNYYSAQPVLNEAGNPQLLEDGNIRMTERYQRGLAFIFGVSGGYHFTINEKLGLDVFVGIGSTQSIYKGYLKDTNERYDNAKKWNKSGEVIPTRAGLMFTYKIQ</sequence>
<feature type="chain" id="PRO_5012410352" description="DUF3575 domain-containing protein" evidence="1">
    <location>
        <begin position="26"/>
        <end position="211"/>
    </location>
</feature>
<reference evidence="3" key="1">
    <citation type="submission" date="2016-12" db="EMBL/GenBank/DDBJ databases">
        <authorList>
            <person name="Varghese N."/>
            <person name="Submissions S."/>
        </authorList>
    </citation>
    <scope>NUCLEOTIDE SEQUENCE [LARGE SCALE GENOMIC DNA]</scope>
    <source>
        <strain evidence="3">DSM 16779</strain>
    </source>
</reference>
<dbReference type="OrthoDB" id="1001751at2"/>
<dbReference type="InterPro" id="IPR021958">
    <property type="entry name" value="DUF3575"/>
</dbReference>
<accession>A0A1N6I9C0</accession>
<evidence type="ECO:0000256" key="1">
    <source>
        <dbReference type="SAM" id="SignalP"/>
    </source>
</evidence>
<evidence type="ECO:0000313" key="2">
    <source>
        <dbReference type="EMBL" id="SIO28614.1"/>
    </source>
</evidence>
<dbReference type="Proteomes" id="UP000184782">
    <property type="component" value="Unassembled WGS sequence"/>
</dbReference>
<name>A0A1N6I9C0_9FLAO</name>
<keyword evidence="1" id="KW-0732">Signal</keyword>
<dbReference type="EMBL" id="FSRQ01000003">
    <property type="protein sequence ID" value="SIO28614.1"/>
    <property type="molecule type" value="Genomic_DNA"/>
</dbReference>
<feature type="signal peptide" evidence="1">
    <location>
        <begin position="1"/>
        <end position="25"/>
    </location>
</feature>
<evidence type="ECO:0008006" key="4">
    <source>
        <dbReference type="Google" id="ProtNLM"/>
    </source>
</evidence>
<dbReference type="Pfam" id="PF12099">
    <property type="entry name" value="DUF3575"/>
    <property type="match status" value="1"/>
</dbReference>
<keyword evidence="3" id="KW-1185">Reference proteome</keyword>
<gene>
    <name evidence="2" type="ORF">SAMN05421769_3175</name>
</gene>
<protein>
    <recommendedName>
        <fullName evidence="4">DUF3575 domain-containing protein</fullName>
    </recommendedName>
</protein>
<evidence type="ECO:0000313" key="3">
    <source>
        <dbReference type="Proteomes" id="UP000184782"/>
    </source>
</evidence>
<dbReference type="RefSeq" id="WP_074231420.1">
    <property type="nucleotide sequence ID" value="NZ_FSRQ01000003.1"/>
</dbReference>